<dbReference type="Pfam" id="PF02311">
    <property type="entry name" value="AraC_binding"/>
    <property type="match status" value="1"/>
</dbReference>
<evidence type="ECO:0000313" key="5">
    <source>
        <dbReference type="EMBL" id="KRK38274.1"/>
    </source>
</evidence>
<dbReference type="STRING" id="357278.IV61_GL002374"/>
<keyword evidence="1" id="KW-0805">Transcription regulation</keyword>
<dbReference type="eggNOG" id="COG1917">
    <property type="taxonomic scope" value="Bacteria"/>
</dbReference>
<evidence type="ECO:0000259" key="4">
    <source>
        <dbReference type="PROSITE" id="PS01124"/>
    </source>
</evidence>
<dbReference type="PATRIC" id="fig|1267003.4.peg.2203"/>
<keyword evidence="2" id="KW-0238">DNA-binding</keyword>
<dbReference type="Proteomes" id="UP000051176">
    <property type="component" value="Unassembled WGS sequence"/>
</dbReference>
<dbReference type="Gene3D" id="1.10.10.60">
    <property type="entry name" value="Homeodomain-like"/>
    <property type="match status" value="2"/>
</dbReference>
<dbReference type="InterPro" id="IPR009057">
    <property type="entry name" value="Homeodomain-like_sf"/>
</dbReference>
<evidence type="ECO:0000256" key="1">
    <source>
        <dbReference type="ARBA" id="ARBA00023015"/>
    </source>
</evidence>
<gene>
    <name evidence="5" type="ORF">FD07_GL002088</name>
</gene>
<dbReference type="GO" id="GO:0003700">
    <property type="term" value="F:DNA-binding transcription factor activity"/>
    <property type="evidence" value="ECO:0007669"/>
    <property type="project" value="InterPro"/>
</dbReference>
<feature type="domain" description="HTH araC/xylS-type" evidence="4">
    <location>
        <begin position="182"/>
        <end position="284"/>
    </location>
</feature>
<comment type="caution">
    <text evidence="5">The sequence shown here is derived from an EMBL/GenBank/DDBJ whole genome shotgun (WGS) entry which is preliminary data.</text>
</comment>
<dbReference type="PROSITE" id="PS01124">
    <property type="entry name" value="HTH_ARAC_FAMILY_2"/>
    <property type="match status" value="1"/>
</dbReference>
<dbReference type="Gene3D" id="2.60.120.10">
    <property type="entry name" value="Jelly Rolls"/>
    <property type="match status" value="1"/>
</dbReference>
<protein>
    <submittedName>
        <fullName evidence="5">AraC family transcriptional regulator</fullName>
    </submittedName>
</protein>
<dbReference type="eggNOG" id="COG2207">
    <property type="taxonomic scope" value="Bacteria"/>
</dbReference>
<evidence type="ECO:0000256" key="3">
    <source>
        <dbReference type="ARBA" id="ARBA00023163"/>
    </source>
</evidence>
<dbReference type="EMBL" id="AZCZ01000007">
    <property type="protein sequence ID" value="KRK38274.1"/>
    <property type="molecule type" value="Genomic_DNA"/>
</dbReference>
<accession>A0A0R1H413</accession>
<dbReference type="AlphaFoldDB" id="A0A0R1H413"/>
<dbReference type="PANTHER" id="PTHR43280:SF28">
    <property type="entry name" value="HTH-TYPE TRANSCRIPTIONAL ACTIVATOR RHAS"/>
    <property type="match status" value="1"/>
</dbReference>
<evidence type="ECO:0000313" key="6">
    <source>
        <dbReference type="Proteomes" id="UP000051176"/>
    </source>
</evidence>
<dbReference type="SMART" id="SM00342">
    <property type="entry name" value="HTH_ARAC"/>
    <property type="match status" value="1"/>
</dbReference>
<organism evidence="5 6">
    <name type="scientific">Levilactobacillus parabrevis ATCC 53295</name>
    <dbReference type="NCBI Taxonomy" id="1267003"/>
    <lineage>
        <taxon>Bacteria</taxon>
        <taxon>Bacillati</taxon>
        <taxon>Bacillota</taxon>
        <taxon>Bacilli</taxon>
        <taxon>Lactobacillales</taxon>
        <taxon>Lactobacillaceae</taxon>
        <taxon>Levilactobacillus</taxon>
    </lineage>
</organism>
<dbReference type="GO" id="GO:0043565">
    <property type="term" value="F:sequence-specific DNA binding"/>
    <property type="evidence" value="ECO:0007669"/>
    <property type="project" value="InterPro"/>
</dbReference>
<dbReference type="RefSeq" id="WP_020088872.1">
    <property type="nucleotide sequence ID" value="NZ_AZCZ01000007.1"/>
</dbReference>
<proteinExistence type="predicted"/>
<keyword evidence="6" id="KW-1185">Reference proteome</keyword>
<dbReference type="InterPro" id="IPR014710">
    <property type="entry name" value="RmlC-like_jellyroll"/>
</dbReference>
<dbReference type="PANTHER" id="PTHR43280">
    <property type="entry name" value="ARAC-FAMILY TRANSCRIPTIONAL REGULATOR"/>
    <property type="match status" value="1"/>
</dbReference>
<dbReference type="SUPFAM" id="SSF51215">
    <property type="entry name" value="Regulatory protein AraC"/>
    <property type="match status" value="1"/>
</dbReference>
<reference evidence="5 6" key="1">
    <citation type="journal article" date="2015" name="Genome Announc.">
        <title>Expanding the biotechnology potential of lactobacilli through comparative genomics of 213 strains and associated genera.</title>
        <authorList>
            <person name="Sun Z."/>
            <person name="Harris H.M."/>
            <person name="McCann A."/>
            <person name="Guo C."/>
            <person name="Argimon S."/>
            <person name="Zhang W."/>
            <person name="Yang X."/>
            <person name="Jeffery I.B."/>
            <person name="Cooney J.C."/>
            <person name="Kagawa T.F."/>
            <person name="Liu W."/>
            <person name="Song Y."/>
            <person name="Salvetti E."/>
            <person name="Wrobel A."/>
            <person name="Rasinkangas P."/>
            <person name="Parkhill J."/>
            <person name="Rea M.C."/>
            <person name="O'Sullivan O."/>
            <person name="Ritari J."/>
            <person name="Douillard F.P."/>
            <person name="Paul Ross R."/>
            <person name="Yang R."/>
            <person name="Briner A.E."/>
            <person name="Felis G.E."/>
            <person name="de Vos W.M."/>
            <person name="Barrangou R."/>
            <person name="Klaenhammer T.R."/>
            <person name="Caufield P.W."/>
            <person name="Cui Y."/>
            <person name="Zhang H."/>
            <person name="O'Toole P.W."/>
        </authorList>
    </citation>
    <scope>NUCLEOTIDE SEQUENCE [LARGE SCALE GENOMIC DNA]</scope>
    <source>
        <strain evidence="5 6">ATCC 53295</strain>
    </source>
</reference>
<dbReference type="InterPro" id="IPR018060">
    <property type="entry name" value="HTH_AraC"/>
</dbReference>
<dbReference type="InterPro" id="IPR037923">
    <property type="entry name" value="HTH-like"/>
</dbReference>
<sequence length="301" mass="34164">MKRFVSLPVVDSSLYLFGGHMRTVPGGWQFFEQKHQAFELMCVIDGRQTTEIKNLVTYDYGAGDAIIISPGTLHTNQNSSADQDMTYICFHFNIENLALKSEIIGKIANTVIPADQPIAQSAVRTAKKMVAYSANKKLSKEQANLKIQIAVLNFFYDLTENLQNYESRNGKKYTESEAKTSRQIATMIKERIERDEAVNFTFGDICQKIGISSGYGHRTFKKVYGVTPLHYIESQKYNKAKMLLGSPEYSIEDVADLMGASSVSNFSKQFKKWAGTTPSKYQRQMKQKRRVRTVKESGYFE</sequence>
<name>A0A0R1H413_9LACO</name>
<dbReference type="InterPro" id="IPR003313">
    <property type="entry name" value="AraC-bd"/>
</dbReference>
<evidence type="ECO:0000256" key="2">
    <source>
        <dbReference type="ARBA" id="ARBA00023125"/>
    </source>
</evidence>
<dbReference type="Pfam" id="PF12833">
    <property type="entry name" value="HTH_18"/>
    <property type="match status" value="1"/>
</dbReference>
<keyword evidence="3" id="KW-0804">Transcription</keyword>
<dbReference type="OrthoDB" id="9813413at2"/>
<dbReference type="SUPFAM" id="SSF46689">
    <property type="entry name" value="Homeodomain-like"/>
    <property type="match status" value="2"/>
</dbReference>